<evidence type="ECO:0000256" key="8">
    <source>
        <dbReference type="SAM" id="MobiDB-lite"/>
    </source>
</evidence>
<comment type="similarity">
    <text evidence="1">Belongs to the protein kinase superfamily. CMGC Ser/Thr protein kinase family. CDC2/CDKX subfamily.</text>
</comment>
<dbReference type="PROSITE" id="PS00108">
    <property type="entry name" value="PROTEIN_KINASE_ST"/>
    <property type="match status" value="1"/>
</dbReference>
<evidence type="ECO:0000256" key="6">
    <source>
        <dbReference type="ARBA" id="ARBA00022777"/>
    </source>
</evidence>
<keyword evidence="11" id="KW-1185">Reference proteome</keyword>
<dbReference type="InterPro" id="IPR011009">
    <property type="entry name" value="Kinase-like_dom_sf"/>
</dbReference>
<evidence type="ECO:0000256" key="5">
    <source>
        <dbReference type="ARBA" id="ARBA00022741"/>
    </source>
</evidence>
<dbReference type="SUPFAM" id="SSF56112">
    <property type="entry name" value="Protein kinase-like (PK-like)"/>
    <property type="match status" value="1"/>
</dbReference>
<dbReference type="Pfam" id="PF00069">
    <property type="entry name" value="Pkinase"/>
    <property type="match status" value="1"/>
</dbReference>
<dbReference type="PROSITE" id="PS50011">
    <property type="entry name" value="PROTEIN_KINASE_DOM"/>
    <property type="match status" value="1"/>
</dbReference>
<dbReference type="PANTHER" id="PTHR24056">
    <property type="entry name" value="CELL DIVISION PROTEIN KINASE"/>
    <property type="match status" value="1"/>
</dbReference>
<keyword evidence="6" id="KW-0418">Kinase</keyword>
<dbReference type="Gene3D" id="1.10.510.10">
    <property type="entry name" value="Transferase(Phosphotransferase) domain 1"/>
    <property type="match status" value="1"/>
</dbReference>
<dbReference type="PANTHER" id="PTHR24056:SF254">
    <property type="entry name" value="CYCLIN-DEPENDENT KINASE 2"/>
    <property type="match status" value="1"/>
</dbReference>
<evidence type="ECO:0000256" key="2">
    <source>
        <dbReference type="ARBA" id="ARBA00012425"/>
    </source>
</evidence>
<keyword evidence="4" id="KW-0808">Transferase</keyword>
<gene>
    <name evidence="10" type="ORF">WJX75_000239</name>
</gene>
<evidence type="ECO:0000256" key="1">
    <source>
        <dbReference type="ARBA" id="ARBA00006485"/>
    </source>
</evidence>
<feature type="domain" description="Protein kinase" evidence="9">
    <location>
        <begin position="82"/>
        <end position="364"/>
    </location>
</feature>
<organism evidence="10 11">
    <name type="scientific">Coccomyxa subellipsoidea</name>
    <dbReference type="NCBI Taxonomy" id="248742"/>
    <lineage>
        <taxon>Eukaryota</taxon>
        <taxon>Viridiplantae</taxon>
        <taxon>Chlorophyta</taxon>
        <taxon>core chlorophytes</taxon>
        <taxon>Trebouxiophyceae</taxon>
        <taxon>Trebouxiophyceae incertae sedis</taxon>
        <taxon>Coccomyxaceae</taxon>
        <taxon>Coccomyxa</taxon>
    </lineage>
</organism>
<keyword evidence="7" id="KW-0067">ATP-binding</keyword>
<sequence length="448" mass="50435">MASPNKRCRALVNLLSAVERLLTDFSSDINKVLAPIVEEALQESEGDVALPAVLHAFGWENGRFARSVDIRALSSRLKALMFHGLQEKGKGSYAVVYKARDRMTGEVITLKKLKMEREGEGVPGNAIREIALLKELQHPNIVRLRDVLWDNCRLYLIMDFVELDLREHMDQNPESSDPENVKSYVYQILKAMQFCHAHRVLHRDLKPQNILIDRASNTVKVADFGLARSFTPPLRPYTHEVVTLLYRAPEILLGSHIYSTPVDMWSIGCIFAELVNGKPLFLGDSEIGQLFKIFEVLGTPTDNVWGGVTDMPDWQAHFPQWPPQDLAQVVPRLDPQGVDLLRKMLHFDPLKRITAKRALQHPYFLDLREAEEREAAGPEQAPAQGNTHSAVESEGKRVPPVTEAGQRDAEQELAAMAERTALADAHQAAQQRGRWGRVQSRSGHPLHS</sequence>
<dbReference type="EC" id="2.7.11.22" evidence="2"/>
<dbReference type="EMBL" id="JALJOT010000002">
    <property type="protein sequence ID" value="KAK9917036.1"/>
    <property type="molecule type" value="Genomic_DNA"/>
</dbReference>
<protein>
    <recommendedName>
        <fullName evidence="2">cyclin-dependent kinase</fullName>
        <ecNumber evidence="2">2.7.11.22</ecNumber>
    </recommendedName>
</protein>
<comment type="caution">
    <text evidence="10">The sequence shown here is derived from an EMBL/GenBank/DDBJ whole genome shotgun (WGS) entry which is preliminary data.</text>
</comment>
<accession>A0ABR2YZA2</accession>
<dbReference type="InterPro" id="IPR000719">
    <property type="entry name" value="Prot_kinase_dom"/>
</dbReference>
<evidence type="ECO:0000313" key="10">
    <source>
        <dbReference type="EMBL" id="KAK9917036.1"/>
    </source>
</evidence>
<evidence type="ECO:0000256" key="4">
    <source>
        <dbReference type="ARBA" id="ARBA00022679"/>
    </source>
</evidence>
<feature type="region of interest" description="Disordered" evidence="8">
    <location>
        <begin position="371"/>
        <end position="448"/>
    </location>
</feature>
<dbReference type="InterPro" id="IPR050108">
    <property type="entry name" value="CDK"/>
</dbReference>
<evidence type="ECO:0000259" key="9">
    <source>
        <dbReference type="PROSITE" id="PS50011"/>
    </source>
</evidence>
<dbReference type="Proteomes" id="UP001491310">
    <property type="component" value="Unassembled WGS sequence"/>
</dbReference>
<dbReference type="InterPro" id="IPR008271">
    <property type="entry name" value="Ser/Thr_kinase_AS"/>
</dbReference>
<evidence type="ECO:0000256" key="3">
    <source>
        <dbReference type="ARBA" id="ARBA00022527"/>
    </source>
</evidence>
<dbReference type="Gene3D" id="3.30.200.20">
    <property type="entry name" value="Phosphorylase Kinase, domain 1"/>
    <property type="match status" value="1"/>
</dbReference>
<dbReference type="SMART" id="SM00220">
    <property type="entry name" value="S_TKc"/>
    <property type="match status" value="1"/>
</dbReference>
<name>A0ABR2YZA2_9CHLO</name>
<proteinExistence type="inferred from homology"/>
<reference evidence="10 11" key="1">
    <citation type="journal article" date="2024" name="Nat. Commun.">
        <title>Phylogenomics reveals the evolutionary origins of lichenization in chlorophyte algae.</title>
        <authorList>
            <person name="Puginier C."/>
            <person name="Libourel C."/>
            <person name="Otte J."/>
            <person name="Skaloud P."/>
            <person name="Haon M."/>
            <person name="Grisel S."/>
            <person name="Petersen M."/>
            <person name="Berrin J.G."/>
            <person name="Delaux P.M."/>
            <person name="Dal Grande F."/>
            <person name="Keller J."/>
        </authorList>
    </citation>
    <scope>NUCLEOTIDE SEQUENCE [LARGE SCALE GENOMIC DNA]</scope>
    <source>
        <strain evidence="10 11">SAG 216-7</strain>
    </source>
</reference>
<evidence type="ECO:0000313" key="11">
    <source>
        <dbReference type="Proteomes" id="UP001491310"/>
    </source>
</evidence>
<keyword evidence="5" id="KW-0547">Nucleotide-binding</keyword>
<evidence type="ECO:0000256" key="7">
    <source>
        <dbReference type="ARBA" id="ARBA00022840"/>
    </source>
</evidence>
<dbReference type="CDD" id="cd07829">
    <property type="entry name" value="STKc_CDK_like"/>
    <property type="match status" value="1"/>
</dbReference>
<keyword evidence="3" id="KW-0723">Serine/threonine-protein kinase</keyword>